<protein>
    <recommendedName>
        <fullName evidence="3">Phage protein</fullName>
    </recommendedName>
</protein>
<evidence type="ECO:0000313" key="1">
    <source>
        <dbReference type="EMBL" id="MBJ6362103.1"/>
    </source>
</evidence>
<dbReference type="RefSeq" id="WP_199019646.1">
    <property type="nucleotide sequence ID" value="NZ_JAELUP010000065.1"/>
</dbReference>
<proteinExistence type="predicted"/>
<name>A0A934J5S9_9BACL</name>
<evidence type="ECO:0008006" key="3">
    <source>
        <dbReference type="Google" id="ProtNLM"/>
    </source>
</evidence>
<comment type="caution">
    <text evidence="1">The sequence shown here is derived from an EMBL/GenBank/DDBJ whole genome shotgun (WGS) entry which is preliminary data.</text>
</comment>
<dbReference type="Proteomes" id="UP000640274">
    <property type="component" value="Unassembled WGS sequence"/>
</dbReference>
<dbReference type="EMBL" id="JAELUP010000065">
    <property type="protein sequence ID" value="MBJ6362103.1"/>
    <property type="molecule type" value="Genomic_DNA"/>
</dbReference>
<reference evidence="1" key="1">
    <citation type="submission" date="2020-12" db="EMBL/GenBank/DDBJ databases">
        <authorList>
            <person name="Huq M.A."/>
        </authorList>
    </citation>
    <scope>NUCLEOTIDE SEQUENCE</scope>
    <source>
        <strain evidence="1">MAHUQ-46</strain>
    </source>
</reference>
<organism evidence="1 2">
    <name type="scientific">Paenibacillus roseus</name>
    <dbReference type="NCBI Taxonomy" id="2798579"/>
    <lineage>
        <taxon>Bacteria</taxon>
        <taxon>Bacillati</taxon>
        <taxon>Bacillota</taxon>
        <taxon>Bacilli</taxon>
        <taxon>Bacillales</taxon>
        <taxon>Paenibacillaceae</taxon>
        <taxon>Paenibacillus</taxon>
    </lineage>
</organism>
<dbReference type="AlphaFoldDB" id="A0A934J5S9"/>
<evidence type="ECO:0000313" key="2">
    <source>
        <dbReference type="Proteomes" id="UP000640274"/>
    </source>
</evidence>
<sequence>MSFKDWIAQDNLRVFINPDEFGEPKMIDGVELSVVIDNDLINERNSLSAYGMNNVTAEGVYLSTITFFVRQSDLGYVPKEGERMQYGDVDKKGYSYMIAKVSGADGILEITLEGNQS</sequence>
<gene>
    <name evidence="1" type="ORF">JFN88_12580</name>
</gene>
<accession>A0A934J5S9</accession>
<keyword evidence="2" id="KW-1185">Reference proteome</keyword>